<dbReference type="EMBL" id="AMBO01000254">
    <property type="protein sequence ID" value="EKD03395.1"/>
    <property type="molecule type" value="Genomic_DNA"/>
</dbReference>
<evidence type="ECO:0000256" key="2">
    <source>
        <dbReference type="SAM" id="Phobius"/>
    </source>
</evidence>
<proteinExistence type="predicted"/>
<keyword evidence="2" id="KW-1133">Transmembrane helix</keyword>
<feature type="compositionally biased region" description="Basic residues" evidence="1">
    <location>
        <begin position="88"/>
        <end position="109"/>
    </location>
</feature>
<dbReference type="Proteomes" id="UP000006757">
    <property type="component" value="Unassembled WGS sequence"/>
</dbReference>
<feature type="region of interest" description="Disordered" evidence="1">
    <location>
        <begin position="88"/>
        <end position="112"/>
    </location>
</feature>
<keyword evidence="2" id="KW-0472">Membrane</keyword>
<gene>
    <name evidence="4" type="ORF">A1Q2_02314</name>
</gene>
<dbReference type="HOGENOM" id="CLU_1074379_0_0_1"/>
<feature type="chain" id="PRO_5003852150" evidence="3">
    <location>
        <begin position="20"/>
        <end position="297"/>
    </location>
</feature>
<feature type="transmembrane region" description="Helical" evidence="2">
    <location>
        <begin position="207"/>
        <end position="225"/>
    </location>
</feature>
<evidence type="ECO:0000313" key="4">
    <source>
        <dbReference type="EMBL" id="EKD03395.1"/>
    </source>
</evidence>
<comment type="caution">
    <text evidence="4">The sequence shown here is derived from an EMBL/GenBank/DDBJ whole genome shotgun (WGS) entry which is preliminary data.</text>
</comment>
<dbReference type="AlphaFoldDB" id="K1VGZ8"/>
<evidence type="ECO:0000313" key="5">
    <source>
        <dbReference type="Proteomes" id="UP000006757"/>
    </source>
</evidence>
<dbReference type="InParanoid" id="K1VGZ8"/>
<sequence>MKVSAIVLGAIATTASAAALPFGDGEWKFPNIRIGYAGAHHDYGNLDKRGMMPCHQAHGAVQRSNQPSGLGRLLAHLGFDSYTVSRYEHHHKHDDGHKGHHKDHKHEGHHHGDVAFQSEGSFAPPPQDAEMRILPIFGQKADEAYAEKHVAAQPAQRPHYHGHGHGHGHGYHHPHAAAHRALSAVLYKLDHAGEAVTAFIRSLRFDAAYLIIGYIVGGALGFVAARKIRQARARRNAIRLDDALAGAPVLAASLMCDMRKLSWRGGLDRARGAGAGRLSDGAKVVPVRAFVVNAAGR</sequence>
<evidence type="ECO:0000256" key="1">
    <source>
        <dbReference type="SAM" id="MobiDB-lite"/>
    </source>
</evidence>
<feature type="signal peptide" evidence="3">
    <location>
        <begin position="1"/>
        <end position="19"/>
    </location>
</feature>
<protein>
    <submittedName>
        <fullName evidence="4">Uncharacterized protein</fullName>
    </submittedName>
</protein>
<organism evidence="4 5">
    <name type="scientific">Trichosporon asahii var. asahii (strain CBS 8904)</name>
    <name type="common">Yeast</name>
    <dbReference type="NCBI Taxonomy" id="1220162"/>
    <lineage>
        <taxon>Eukaryota</taxon>
        <taxon>Fungi</taxon>
        <taxon>Dikarya</taxon>
        <taxon>Basidiomycota</taxon>
        <taxon>Agaricomycotina</taxon>
        <taxon>Tremellomycetes</taxon>
        <taxon>Trichosporonales</taxon>
        <taxon>Trichosporonaceae</taxon>
        <taxon>Trichosporon</taxon>
    </lineage>
</organism>
<accession>K1VGZ8</accession>
<keyword evidence="2" id="KW-0812">Transmembrane</keyword>
<evidence type="ECO:0000256" key="3">
    <source>
        <dbReference type="SAM" id="SignalP"/>
    </source>
</evidence>
<keyword evidence="3" id="KW-0732">Signal</keyword>
<reference evidence="4 5" key="1">
    <citation type="journal article" date="2012" name="Eukaryot. Cell">
        <title>Genome sequence of the Trichosporon asahii environmental strain CBS 8904.</title>
        <authorList>
            <person name="Yang R.Y."/>
            <person name="Li H.T."/>
            <person name="Zhu H."/>
            <person name="Zhou G.P."/>
            <person name="Wang M."/>
            <person name="Wang L."/>
        </authorList>
    </citation>
    <scope>NUCLEOTIDE SEQUENCE [LARGE SCALE GENOMIC DNA]</scope>
    <source>
        <strain evidence="4 5">CBS 8904</strain>
    </source>
</reference>
<keyword evidence="5" id="KW-1185">Reference proteome</keyword>
<name>K1VGZ8_TRIAC</name>